<comment type="caution">
    <text evidence="7">The sequence shown here is derived from an EMBL/GenBank/DDBJ whole genome shotgun (WGS) entry which is preliminary data.</text>
</comment>
<dbReference type="AlphaFoldDB" id="A0A558B7Y9"/>
<feature type="transmembrane region" description="Helical" evidence="5">
    <location>
        <begin position="219"/>
        <end position="237"/>
    </location>
</feature>
<reference evidence="7 8" key="1">
    <citation type="submission" date="2019-07" db="EMBL/GenBank/DDBJ databases">
        <title>The pathways for chlorine oxyanion respiration interact through the shared metabolite chlorate.</title>
        <authorList>
            <person name="Barnum T.P."/>
            <person name="Cheng Y."/>
            <person name="Hill K.A."/>
            <person name="Lucas L.N."/>
            <person name="Carlson H.K."/>
            <person name="Coates J.D."/>
        </authorList>
    </citation>
    <scope>NUCLEOTIDE SEQUENCE [LARGE SCALE GENOMIC DNA]</scope>
    <source>
        <strain evidence="7">UCB</strain>
    </source>
</reference>
<evidence type="ECO:0000256" key="3">
    <source>
        <dbReference type="ARBA" id="ARBA00022989"/>
    </source>
</evidence>
<dbReference type="Proteomes" id="UP000319142">
    <property type="component" value="Unassembled WGS sequence"/>
</dbReference>
<feature type="transmembrane region" description="Helical" evidence="5">
    <location>
        <begin position="12"/>
        <end position="36"/>
    </location>
</feature>
<feature type="transmembrane region" description="Helical" evidence="5">
    <location>
        <begin position="169"/>
        <end position="188"/>
    </location>
</feature>
<feature type="transmembrane region" description="Helical" evidence="5">
    <location>
        <begin position="322"/>
        <end position="342"/>
    </location>
</feature>
<dbReference type="Gene3D" id="1.20.1250.20">
    <property type="entry name" value="MFS general substrate transporter like domains"/>
    <property type="match status" value="2"/>
</dbReference>
<feature type="transmembrane region" description="Helical" evidence="5">
    <location>
        <begin position="354"/>
        <end position="379"/>
    </location>
</feature>
<dbReference type="EMBL" id="VMRX01000030">
    <property type="protein sequence ID" value="TVT32616.1"/>
    <property type="molecule type" value="Genomic_DNA"/>
</dbReference>
<feature type="transmembrane region" description="Helical" evidence="5">
    <location>
        <begin position="282"/>
        <end position="302"/>
    </location>
</feature>
<evidence type="ECO:0000256" key="1">
    <source>
        <dbReference type="ARBA" id="ARBA00004141"/>
    </source>
</evidence>
<dbReference type="InterPro" id="IPR020846">
    <property type="entry name" value="MFS_dom"/>
</dbReference>
<dbReference type="RefSeq" id="WP_058341671.1">
    <property type="nucleotide sequence ID" value="NZ_VMRX01000030.1"/>
</dbReference>
<dbReference type="InterPro" id="IPR011701">
    <property type="entry name" value="MFS"/>
</dbReference>
<evidence type="ECO:0000256" key="4">
    <source>
        <dbReference type="ARBA" id="ARBA00023136"/>
    </source>
</evidence>
<dbReference type="InterPro" id="IPR036259">
    <property type="entry name" value="MFS_trans_sf"/>
</dbReference>
<feature type="transmembrane region" description="Helical" evidence="5">
    <location>
        <begin position="83"/>
        <end position="102"/>
    </location>
</feature>
<evidence type="ECO:0000313" key="7">
    <source>
        <dbReference type="EMBL" id="TVT32616.1"/>
    </source>
</evidence>
<feature type="transmembrane region" description="Helical" evidence="5">
    <location>
        <begin position="257"/>
        <end position="275"/>
    </location>
</feature>
<evidence type="ECO:0000256" key="2">
    <source>
        <dbReference type="ARBA" id="ARBA00022692"/>
    </source>
</evidence>
<dbReference type="Pfam" id="PF07690">
    <property type="entry name" value="MFS_1"/>
    <property type="match status" value="1"/>
</dbReference>
<proteinExistence type="predicted"/>
<organism evidence="7 8">
    <name type="scientific">Marinobacter vinifirmus</name>
    <dbReference type="NCBI Taxonomy" id="355591"/>
    <lineage>
        <taxon>Bacteria</taxon>
        <taxon>Pseudomonadati</taxon>
        <taxon>Pseudomonadota</taxon>
        <taxon>Gammaproteobacteria</taxon>
        <taxon>Pseudomonadales</taxon>
        <taxon>Marinobacteraceae</taxon>
        <taxon>Marinobacter</taxon>
    </lineage>
</organism>
<evidence type="ECO:0000256" key="5">
    <source>
        <dbReference type="SAM" id="Phobius"/>
    </source>
</evidence>
<feature type="domain" description="Major facilitator superfamily (MFS) profile" evidence="6">
    <location>
        <begin position="17"/>
        <end position="410"/>
    </location>
</feature>
<feature type="transmembrane region" description="Helical" evidence="5">
    <location>
        <begin position="385"/>
        <end position="406"/>
    </location>
</feature>
<comment type="subcellular location">
    <subcellularLocation>
        <location evidence="1">Membrane</location>
        <topology evidence="1">Multi-pass membrane protein</topology>
    </subcellularLocation>
</comment>
<evidence type="ECO:0000259" key="6">
    <source>
        <dbReference type="PROSITE" id="PS50850"/>
    </source>
</evidence>
<dbReference type="PANTHER" id="PTHR23508:SF10">
    <property type="entry name" value="CARBOXYLIC ACID TRANSPORTER PROTEIN HOMOLOG"/>
    <property type="match status" value="1"/>
</dbReference>
<evidence type="ECO:0000313" key="8">
    <source>
        <dbReference type="Proteomes" id="UP000319142"/>
    </source>
</evidence>
<keyword evidence="2 5" id="KW-0812">Transmembrane</keyword>
<feature type="transmembrane region" description="Helical" evidence="5">
    <location>
        <begin position="108"/>
        <end position="130"/>
    </location>
</feature>
<keyword evidence="3 5" id="KW-1133">Transmembrane helix</keyword>
<dbReference type="PROSITE" id="PS50850">
    <property type="entry name" value="MFS"/>
    <property type="match status" value="1"/>
</dbReference>
<feature type="transmembrane region" description="Helical" evidence="5">
    <location>
        <begin position="137"/>
        <end position="157"/>
    </location>
</feature>
<accession>A0A558B7Y9</accession>
<dbReference type="GO" id="GO:0005886">
    <property type="term" value="C:plasma membrane"/>
    <property type="evidence" value="ECO:0007669"/>
    <property type="project" value="TreeGrafter"/>
</dbReference>
<sequence length="417" mass="43755">MHALPEQDDEELASLAVVLPLALAGFVVAAGCWTLFAVAGVHVKAQLALSSVQFGVLLAAPMAVSALLAIPAGLCARRFGARAVMLFCLTGLALCMALLLVANSYPAHLIVAAGLGLAGGFYSAGLHYVTSHCRQRLGLVLGIFGAGVTGAAFNYYLVPLFHEAYSWQGVPLAYLIVLLLVIALVLLLTDARQYGSAEGARYAGRPVSELLRNGRSLPLCLYFGVVAGSFFALALWLPDFLSAQFGLQLGAGARMAQWFVIPGALAQIAGGALSDRLGSTPVTALALIASLVALFVLSYPPMTLHIRGVEGDIVVNFALPVILERGLVILLGVALGCAMGSLQREVILANRAEASLFAGLLLVSACSVAFLLPVAFGAINQWLGIRTAVFMLLFGLLGLCLLMFAVGTRHRVYQYLS</sequence>
<protein>
    <submittedName>
        <fullName evidence="7">MFS transporter</fullName>
    </submittedName>
</protein>
<dbReference type="PANTHER" id="PTHR23508">
    <property type="entry name" value="CARBOXYLIC ACID TRANSPORTER PROTEIN HOMOLOG"/>
    <property type="match status" value="1"/>
</dbReference>
<name>A0A558B7Y9_9GAMM</name>
<feature type="transmembrane region" description="Helical" evidence="5">
    <location>
        <begin position="56"/>
        <end position="76"/>
    </location>
</feature>
<dbReference type="SUPFAM" id="SSF103473">
    <property type="entry name" value="MFS general substrate transporter"/>
    <property type="match status" value="1"/>
</dbReference>
<keyword evidence="4 5" id="KW-0472">Membrane</keyword>
<gene>
    <name evidence="7" type="ORF">FHK81_11140</name>
</gene>
<dbReference type="GO" id="GO:0046943">
    <property type="term" value="F:carboxylic acid transmembrane transporter activity"/>
    <property type="evidence" value="ECO:0007669"/>
    <property type="project" value="TreeGrafter"/>
</dbReference>